<keyword evidence="4" id="KW-0804">Transcription</keyword>
<dbReference type="AlphaFoldDB" id="A0A7J7PDH6"/>
<evidence type="ECO:0000256" key="5">
    <source>
        <dbReference type="ARBA" id="ARBA00023242"/>
    </source>
</evidence>
<evidence type="ECO:0000256" key="4">
    <source>
        <dbReference type="ARBA" id="ARBA00023163"/>
    </source>
</evidence>
<evidence type="ECO:0000256" key="1">
    <source>
        <dbReference type="ARBA" id="ARBA00004123"/>
    </source>
</evidence>
<proteinExistence type="predicted"/>
<comment type="caution">
    <text evidence="8">The sequence shown here is derived from an EMBL/GenBank/DDBJ whole genome shotgun (WGS) entry which is preliminary data.</text>
</comment>
<comment type="subcellular location">
    <subcellularLocation>
        <location evidence="1">Nucleus</location>
    </subcellularLocation>
</comment>
<dbReference type="EMBL" id="JACGCM010000004">
    <property type="protein sequence ID" value="KAF6177078.1"/>
    <property type="molecule type" value="Genomic_DNA"/>
</dbReference>
<dbReference type="InterPro" id="IPR015300">
    <property type="entry name" value="DNA-bd_pseudobarrel_sf"/>
</dbReference>
<dbReference type="GO" id="GO:0005634">
    <property type="term" value="C:nucleus"/>
    <property type="evidence" value="ECO:0007669"/>
    <property type="project" value="UniProtKB-SubCell"/>
</dbReference>
<feature type="region of interest" description="Disordered" evidence="6">
    <location>
        <begin position="416"/>
        <end position="450"/>
    </location>
</feature>
<keyword evidence="3" id="KW-0238">DNA-binding</keyword>
<dbReference type="SUPFAM" id="SSF101936">
    <property type="entry name" value="DNA-binding pseudobarrel domain"/>
    <property type="match status" value="3"/>
</dbReference>
<feature type="compositionally biased region" description="Acidic residues" evidence="6">
    <location>
        <begin position="76"/>
        <end position="88"/>
    </location>
</feature>
<dbReference type="Proteomes" id="UP000541444">
    <property type="component" value="Unassembled WGS sequence"/>
</dbReference>
<evidence type="ECO:0000256" key="3">
    <source>
        <dbReference type="ARBA" id="ARBA00023125"/>
    </source>
</evidence>
<keyword evidence="9" id="KW-1185">Reference proteome</keyword>
<gene>
    <name evidence="8" type="ORF">GIB67_015953</name>
</gene>
<protein>
    <recommendedName>
        <fullName evidence="7">TF-B3 domain-containing protein</fullName>
    </recommendedName>
</protein>
<feature type="domain" description="TF-B3" evidence="7">
    <location>
        <begin position="310"/>
        <end position="386"/>
    </location>
</feature>
<dbReference type="OrthoDB" id="623918at2759"/>
<evidence type="ECO:0000256" key="2">
    <source>
        <dbReference type="ARBA" id="ARBA00023015"/>
    </source>
</evidence>
<evidence type="ECO:0000313" key="9">
    <source>
        <dbReference type="Proteomes" id="UP000541444"/>
    </source>
</evidence>
<dbReference type="PANTHER" id="PTHR31391:SF106">
    <property type="entry name" value="B3 DOMAIN-CONTAINING PROTEIN OS01G0723500"/>
    <property type="match status" value="1"/>
</dbReference>
<feature type="region of interest" description="Disordered" evidence="6">
    <location>
        <begin position="76"/>
        <end position="100"/>
    </location>
</feature>
<dbReference type="GO" id="GO:0003677">
    <property type="term" value="F:DNA binding"/>
    <property type="evidence" value="ECO:0007669"/>
    <property type="project" value="UniProtKB-KW"/>
</dbReference>
<evidence type="ECO:0000313" key="8">
    <source>
        <dbReference type="EMBL" id="KAF6177078.1"/>
    </source>
</evidence>
<keyword evidence="5" id="KW-0539">Nucleus</keyword>
<keyword evidence="2" id="KW-0805">Transcription regulation</keyword>
<feature type="domain" description="TF-B3" evidence="7">
    <location>
        <begin position="1"/>
        <end position="67"/>
    </location>
</feature>
<accession>A0A7J7PDH6</accession>
<dbReference type="SMART" id="SM01019">
    <property type="entry name" value="B3"/>
    <property type="match status" value="2"/>
</dbReference>
<evidence type="ECO:0000259" key="7">
    <source>
        <dbReference type="PROSITE" id="PS50863"/>
    </source>
</evidence>
<dbReference type="CDD" id="cd10017">
    <property type="entry name" value="B3_DNA"/>
    <property type="match status" value="3"/>
</dbReference>
<dbReference type="PANTHER" id="PTHR31391">
    <property type="entry name" value="B3 DOMAIN-CONTAINING PROTEIN OS11G0197600-RELATED"/>
    <property type="match status" value="1"/>
</dbReference>
<name>A0A7J7PDH6_9MAGN</name>
<reference evidence="8 9" key="1">
    <citation type="journal article" date="2020" name="IScience">
        <title>Genome Sequencing of the Endangered Kingdonia uniflora (Circaeasteraceae, Ranunculales) Reveals Potential Mechanisms of Evolutionary Specialization.</title>
        <authorList>
            <person name="Sun Y."/>
            <person name="Deng T."/>
            <person name="Zhang A."/>
            <person name="Moore M.J."/>
            <person name="Landis J.B."/>
            <person name="Lin N."/>
            <person name="Zhang H."/>
            <person name="Zhang X."/>
            <person name="Huang J."/>
            <person name="Zhang X."/>
            <person name="Sun H."/>
            <person name="Wang H."/>
        </authorList>
    </citation>
    <scope>NUCLEOTIDE SEQUENCE [LARGE SCALE GENOMIC DNA]</scope>
    <source>
        <strain evidence="8">TB1705</strain>
        <tissue evidence="8">Leaf</tissue>
    </source>
</reference>
<dbReference type="InterPro" id="IPR044837">
    <property type="entry name" value="REM16-like"/>
</dbReference>
<organism evidence="8 9">
    <name type="scientific">Kingdonia uniflora</name>
    <dbReference type="NCBI Taxonomy" id="39325"/>
    <lineage>
        <taxon>Eukaryota</taxon>
        <taxon>Viridiplantae</taxon>
        <taxon>Streptophyta</taxon>
        <taxon>Embryophyta</taxon>
        <taxon>Tracheophyta</taxon>
        <taxon>Spermatophyta</taxon>
        <taxon>Magnoliopsida</taxon>
        <taxon>Ranunculales</taxon>
        <taxon>Circaeasteraceae</taxon>
        <taxon>Kingdonia</taxon>
    </lineage>
</organism>
<feature type="region of interest" description="Disordered" evidence="6">
    <location>
        <begin position="225"/>
        <end position="265"/>
    </location>
</feature>
<dbReference type="InterPro" id="IPR003340">
    <property type="entry name" value="B3_DNA-bd"/>
</dbReference>
<dbReference type="PROSITE" id="PS50863">
    <property type="entry name" value="B3"/>
    <property type="match status" value="3"/>
</dbReference>
<dbReference type="Gene3D" id="2.40.330.10">
    <property type="entry name" value="DNA-binding pseudobarrel domain"/>
    <property type="match status" value="3"/>
</dbReference>
<feature type="domain" description="TF-B3" evidence="7">
    <location>
        <begin position="534"/>
        <end position="628"/>
    </location>
</feature>
<evidence type="ECO:0000256" key="6">
    <source>
        <dbReference type="SAM" id="MobiDB-lite"/>
    </source>
</evidence>
<dbReference type="Pfam" id="PF02362">
    <property type="entry name" value="B3"/>
    <property type="match status" value="3"/>
</dbReference>
<sequence>MELSNVARLYVPSGKVWDVKVWKDNGKTWFQDGMQEFMEYNSISEWHVLVFRYDGNSQFHVVIFNKSASEIEYPCDPEDLEETDNENECPEHTEEGSEEDNSVEIIDVPRHFQTWGGSLKEVINENHNIAILQRRISLRPIGTKKSTTTDANSRAYKKRYLDSIRPERPSFKPTCPGKCKMKQGECEGMTESLVGRNELFEVKQGESEELDVALEKITEVTSIISDCPSDDEQNKKKLKRSAKNEDEAHKGTKSGGMAKRSVSTSTNERVIAAARTFRSQNPHCMVIMRPSYVTQYFSMYKSFLLKLQGLPNGFLRRHLKDNVQIVTLSDLEGRTWPVRRPLNRAKLGIGWKNFVIDKHLEEDDVCVFELVNRQRNELKVIIFRVIEYKLKNNRKMAETDNDTDSYKKKNRSTFTNFVIPSSNSNEKKRGEETGNTDIAGYETNETKQKESEDLDFITEIDGKVLSGKSPFPSYDELGGKKLVKYKRNIDGPHYSKQESRNYKPEAICRRLVSTEEKERTIASGKAFSSENPFCMIVMKPSYVTNTYLLNLPRDFAQKYLRKQFGSVILCGSEGRTWNVQCSISDPLKLTSGWKKFVVDNHLKENDVCVFELVKKNHNELKVFIFRVVEEMARLSHGEELSGVRK</sequence>